<proteinExistence type="predicted"/>
<gene>
    <name evidence="1" type="ORF">NG800_003075</name>
</gene>
<evidence type="ECO:0008006" key="3">
    <source>
        <dbReference type="Google" id="ProtNLM"/>
    </source>
</evidence>
<evidence type="ECO:0000313" key="2">
    <source>
        <dbReference type="Proteomes" id="UP001204439"/>
    </source>
</evidence>
<keyword evidence="2" id="KW-1185">Reference proteome</keyword>
<reference evidence="1 2" key="1">
    <citation type="submission" date="2023-11" db="EMBL/GenBank/DDBJ databases">
        <title>First isolation, identification, and characterization of non-pathogenic Epilithonimonas ginsengisoli isolated from diseased farmed rainbow trout (Oncorhynchus mykiss) in Chile.</title>
        <authorList>
            <person name="Miranda C.D."/>
            <person name="Irgang R."/>
            <person name="Concha C."/>
            <person name="Rojas R."/>
            <person name="Avendano R."/>
        </authorList>
    </citation>
    <scope>NUCLEOTIDE SEQUENCE [LARGE SCALE GENOMIC DNA]</scope>
    <source>
        <strain evidence="1 2">FP99</strain>
    </source>
</reference>
<name>A0ABU4JDX6_9FLAO</name>
<accession>A0ABU4JDX6</accession>
<dbReference type="EMBL" id="JAMXLT020000003">
    <property type="protein sequence ID" value="MDW8547879.1"/>
    <property type="molecule type" value="Genomic_DNA"/>
</dbReference>
<dbReference type="RefSeq" id="WP_318767738.1">
    <property type="nucleotide sequence ID" value="NZ_JAMXLT020000003.1"/>
</dbReference>
<sequence length="143" mass="16628">MRYENPQSMVGTIFNNNWQWERAVNFYPDYNLPEDNSMMVTIPELNLGKQIKLPKNATRAILKLHALTIDPNKRVVMADILSSLTFDLDKNQNVPSQEWQFQIPENTYWALIIATISYSSPKNNIAEEHMHTGTYLWAKKIAE</sequence>
<protein>
    <recommendedName>
        <fullName evidence="3">Protein kinase domain-containing protein</fullName>
    </recommendedName>
</protein>
<dbReference type="Proteomes" id="UP001204439">
    <property type="component" value="Unassembled WGS sequence"/>
</dbReference>
<evidence type="ECO:0000313" key="1">
    <source>
        <dbReference type="EMBL" id="MDW8547879.1"/>
    </source>
</evidence>
<comment type="caution">
    <text evidence="1">The sequence shown here is derived from an EMBL/GenBank/DDBJ whole genome shotgun (WGS) entry which is preliminary data.</text>
</comment>
<organism evidence="1 2">
    <name type="scientific">Epilithonimonas ginsengisoli</name>
    <dbReference type="NCBI Taxonomy" id="1245592"/>
    <lineage>
        <taxon>Bacteria</taxon>
        <taxon>Pseudomonadati</taxon>
        <taxon>Bacteroidota</taxon>
        <taxon>Flavobacteriia</taxon>
        <taxon>Flavobacteriales</taxon>
        <taxon>Weeksellaceae</taxon>
        <taxon>Chryseobacterium group</taxon>
        <taxon>Epilithonimonas</taxon>
    </lineage>
</organism>